<name>A0A6J8AWY1_MYTCO</name>
<dbReference type="SMART" id="SM00135">
    <property type="entry name" value="LY"/>
    <property type="match status" value="4"/>
</dbReference>
<organism evidence="2 3">
    <name type="scientific">Mytilus coruscus</name>
    <name type="common">Sea mussel</name>
    <dbReference type="NCBI Taxonomy" id="42192"/>
    <lineage>
        <taxon>Eukaryota</taxon>
        <taxon>Metazoa</taxon>
        <taxon>Spiralia</taxon>
        <taxon>Lophotrochozoa</taxon>
        <taxon>Mollusca</taxon>
        <taxon>Bivalvia</taxon>
        <taxon>Autobranchia</taxon>
        <taxon>Pteriomorphia</taxon>
        <taxon>Mytilida</taxon>
        <taxon>Mytiloidea</taxon>
        <taxon>Mytilidae</taxon>
        <taxon>Mytilinae</taxon>
        <taxon>Mytilus</taxon>
    </lineage>
</organism>
<dbReference type="AlphaFoldDB" id="A0A6J8AWY1"/>
<sequence length="282" mass="32780">MPLMQSLTGIMHDLTSKKSRQKEDGGPNLLVADLNRIYLINLNDSSVTKLVVDTQGGMYRPEIDYHHGKSYIYWVDSYFGTIHRTCYPCYDNERKTEVIIPKSSNYHAQSVAIDSDNDHIYWSDRDYNAVFRSELDGSNELVIINSSAKIGHIALDVKNNWIYFMDNEIGSIDRCTLNGKDKTTIISDSVMTTESRILLDFEENRIYWTVRYMIRSATFDGSNLKEVQSYGYTLYQSSSYYLFGIAVQGDYLYFTENWNSRYVKKVEKKGPVMDMWLMFIIQ</sequence>
<dbReference type="SUPFAM" id="SSF63825">
    <property type="entry name" value="YWTD domain"/>
    <property type="match status" value="1"/>
</dbReference>
<dbReference type="InterPro" id="IPR000033">
    <property type="entry name" value="LDLR_classB_rpt"/>
</dbReference>
<keyword evidence="3" id="KW-1185">Reference proteome</keyword>
<dbReference type="Proteomes" id="UP000507470">
    <property type="component" value="Unassembled WGS sequence"/>
</dbReference>
<protein>
    <recommendedName>
        <fullName evidence="4">LRP5_6</fullName>
    </recommendedName>
</protein>
<evidence type="ECO:0000256" key="1">
    <source>
        <dbReference type="PROSITE-ProRule" id="PRU00461"/>
    </source>
</evidence>
<reference evidence="2 3" key="1">
    <citation type="submission" date="2020-06" db="EMBL/GenBank/DDBJ databases">
        <authorList>
            <person name="Li R."/>
            <person name="Bekaert M."/>
        </authorList>
    </citation>
    <scope>NUCLEOTIDE SEQUENCE [LARGE SCALE GENOMIC DNA]</scope>
    <source>
        <strain evidence="3">wild</strain>
    </source>
</reference>
<dbReference type="InterPro" id="IPR050778">
    <property type="entry name" value="Cueball_EGF_LRP_Nidogen"/>
</dbReference>
<dbReference type="PANTHER" id="PTHR46513">
    <property type="entry name" value="VITELLOGENIN RECEPTOR-LIKE PROTEIN-RELATED-RELATED"/>
    <property type="match status" value="1"/>
</dbReference>
<feature type="repeat" description="LDL-receptor class B" evidence="1">
    <location>
        <begin position="118"/>
        <end position="159"/>
    </location>
</feature>
<proteinExistence type="predicted"/>
<evidence type="ECO:0008006" key="4">
    <source>
        <dbReference type="Google" id="ProtNLM"/>
    </source>
</evidence>
<accession>A0A6J8AWY1</accession>
<evidence type="ECO:0000313" key="3">
    <source>
        <dbReference type="Proteomes" id="UP000507470"/>
    </source>
</evidence>
<gene>
    <name evidence="2" type="ORF">MCOR_12213</name>
</gene>
<dbReference type="OrthoDB" id="6060441at2759"/>
<dbReference type="EMBL" id="CACVKT020002096">
    <property type="protein sequence ID" value="CAC5375042.1"/>
    <property type="molecule type" value="Genomic_DNA"/>
</dbReference>
<dbReference type="PROSITE" id="PS51120">
    <property type="entry name" value="LDLRB"/>
    <property type="match status" value="1"/>
</dbReference>
<dbReference type="InterPro" id="IPR011042">
    <property type="entry name" value="6-blade_b-propeller_TolB-like"/>
</dbReference>
<evidence type="ECO:0000313" key="2">
    <source>
        <dbReference type="EMBL" id="CAC5375042.1"/>
    </source>
</evidence>
<dbReference type="Gene3D" id="2.120.10.30">
    <property type="entry name" value="TolB, C-terminal domain"/>
    <property type="match status" value="1"/>
</dbReference>